<gene>
    <name evidence="5" type="ORF">C5167_022020</name>
</gene>
<evidence type="ECO:0000256" key="1">
    <source>
        <dbReference type="ARBA" id="ARBA00022664"/>
    </source>
</evidence>
<evidence type="ECO:0000313" key="5">
    <source>
        <dbReference type="EMBL" id="RZC60255.1"/>
    </source>
</evidence>
<feature type="coiled-coil region" evidence="2">
    <location>
        <begin position="330"/>
        <end position="385"/>
    </location>
</feature>
<organism evidence="5 6">
    <name type="scientific">Papaver somniferum</name>
    <name type="common">Opium poppy</name>
    <dbReference type="NCBI Taxonomy" id="3469"/>
    <lineage>
        <taxon>Eukaryota</taxon>
        <taxon>Viridiplantae</taxon>
        <taxon>Streptophyta</taxon>
        <taxon>Embryophyta</taxon>
        <taxon>Tracheophyta</taxon>
        <taxon>Spermatophyta</taxon>
        <taxon>Magnoliopsida</taxon>
        <taxon>Ranunculales</taxon>
        <taxon>Papaveraceae</taxon>
        <taxon>Papaveroideae</taxon>
        <taxon>Papaver</taxon>
    </lineage>
</organism>
<dbReference type="PANTHER" id="PTHR12460:SF23">
    <property type="entry name" value="ACTIN CYTOSKELETON-REGULATORY COMPLEX PROTEIN PAN1"/>
    <property type="match status" value="1"/>
</dbReference>
<feature type="compositionally biased region" description="Low complexity" evidence="3">
    <location>
        <begin position="1001"/>
        <end position="1016"/>
    </location>
</feature>
<dbReference type="EMBL" id="CM010719">
    <property type="protein sequence ID" value="RZC60255.1"/>
    <property type="molecule type" value="Genomic_DNA"/>
</dbReference>
<evidence type="ECO:0000256" key="2">
    <source>
        <dbReference type="SAM" id="Coils"/>
    </source>
</evidence>
<evidence type="ECO:0000256" key="3">
    <source>
        <dbReference type="SAM" id="MobiDB-lite"/>
    </source>
</evidence>
<keyword evidence="2" id="KW-0175">Coiled coil</keyword>
<dbReference type="AlphaFoldDB" id="A0A4Y7JKQ3"/>
<feature type="compositionally biased region" description="Polar residues" evidence="3">
    <location>
        <begin position="404"/>
        <end position="427"/>
    </location>
</feature>
<proteinExistence type="predicted"/>
<keyword evidence="6" id="KW-1185">Reference proteome</keyword>
<feature type="region of interest" description="Disordered" evidence="3">
    <location>
        <begin position="404"/>
        <end position="455"/>
    </location>
</feature>
<feature type="region of interest" description="Disordered" evidence="3">
    <location>
        <begin position="938"/>
        <end position="1059"/>
    </location>
</feature>
<feature type="region of interest" description="Disordered" evidence="3">
    <location>
        <begin position="493"/>
        <end position="516"/>
    </location>
</feature>
<feature type="region of interest" description="Disordered" evidence="3">
    <location>
        <begin position="244"/>
        <end position="264"/>
    </location>
</feature>
<protein>
    <recommendedName>
        <fullName evidence="4">CID domain-containing protein</fullName>
    </recommendedName>
</protein>
<feature type="domain" description="CID" evidence="4">
    <location>
        <begin position="535"/>
        <end position="690"/>
    </location>
</feature>
<feature type="coiled-coil region" evidence="2">
    <location>
        <begin position="757"/>
        <end position="812"/>
    </location>
</feature>
<feature type="compositionally biased region" description="Polar residues" evidence="3">
    <location>
        <begin position="938"/>
        <end position="949"/>
    </location>
</feature>
<sequence length="1059" mass="116441">MSLTFNGYLLVEKLAKLDCSQLSIQTVSHWCMFHRKKAKQLVETWDRQFYCSPREQRLAFLYLANDILQNSRSKGPEFIVEFWKVLPKAFHDIVENGAESQKNAAERLIEIWEERKVFDFPGKVLRDELMRRSMEKNNKDAETLSRELICVGEDKKLSSIQVKVPKSDEPMGRGIETSNGAGHTLSRKLIGVGEEKKLSDVQGKVLTNDEPMGCSTETSNGAGHTFRKLIGVGKEKKLSNVQGKVLGNDEPVGGSIEKSNGDGDTLDRKLRQSVGSMVDKIISSYEIVCDGTVDEVSLLRKCGKAIAFVDKVDKEIGRDNSTGKLNQSELNELHEQHGILRESIEQLSAAESSRTNLITRLKEALKEQELKLVQIRLHLEAAQIRSEKAENICQHLINSKSGDLQTEQRLNETSVAVSPPSFTSETLGASGDDKGKPAPIIKDTPQGPSFSRGSSNMKKGNWCLAAAVLNLKRARKIQAAEDYIRNQQNHASAFDKCPSGKRTKLENGAPSYTQSQQLASEPLPYIPHPGSPQHLSSSPVALPAVPLQKPYSSGMSNSQQRQPPSPMKTGSSMGKHPVRGMISINKAKQVVETWARQFHCSPKDQKLAFLYLANDVLQRSREKGPEFVVEFWEVLPGALRDVVENGEEAEKKAAERLIGIWEERKVFYVQGKVLKEELLGRNSEESNRDGGTSREKLKQSDGSMVEKIILSYEIVYDGPVDEEALLSKCRKAVSFVDRVDKEIGGDYSSGKFNESVLAELQEQHGILRESIEQLTAVESSRTNLVSRLREALEEQELKLKQVRVQLEAAQTRSEQVVNICEQSINCNSGNVQTEERLKETSTVAGIPSSVTAETPVANGDEKERPDPVVTSISSNMEEDTSNSAAAIVSTELTASASSVEMLSFVHNSLASNDGIVNQQNHPPIEFSSLKRIKLENATPSGGIQSQQPASDPLPSCPHPEPLQHDAAVTSEQPMHQQKPPSPDTILSSSSLPLTLPPTPLPQSQFMQSSAASMTSAPNSYAVAGMSSDQPSKFCQEFPGSEGGFYNQSSAPASSAISQQ</sequence>
<feature type="compositionally biased region" description="Polar residues" evidence="3">
    <location>
        <begin position="550"/>
        <end position="572"/>
    </location>
</feature>
<name>A0A4Y7JKQ3_PAPSO</name>
<dbReference type="CDD" id="cd16981">
    <property type="entry name" value="CID_RPRD_like"/>
    <property type="match status" value="2"/>
</dbReference>
<dbReference type="GO" id="GO:0005634">
    <property type="term" value="C:nucleus"/>
    <property type="evidence" value="ECO:0007669"/>
    <property type="project" value="UniProtKB-ARBA"/>
</dbReference>
<feature type="compositionally biased region" description="Low complexity" evidence="3">
    <location>
        <begin position="983"/>
        <end position="993"/>
    </location>
</feature>
<dbReference type="Gene3D" id="1.25.40.90">
    <property type="match status" value="2"/>
</dbReference>
<dbReference type="STRING" id="3469.A0A4Y7JKQ3"/>
<feature type="domain" description="CID" evidence="4">
    <location>
        <begin position="2"/>
        <end position="134"/>
    </location>
</feature>
<dbReference type="GO" id="GO:0000993">
    <property type="term" value="F:RNA polymerase II complex binding"/>
    <property type="evidence" value="ECO:0007669"/>
    <property type="project" value="TreeGrafter"/>
</dbReference>
<dbReference type="Pfam" id="PF04818">
    <property type="entry name" value="CID"/>
    <property type="match status" value="2"/>
</dbReference>
<feature type="compositionally biased region" description="Low complexity" evidence="3">
    <location>
        <begin position="1047"/>
        <end position="1059"/>
    </location>
</feature>
<dbReference type="SMART" id="SM00582">
    <property type="entry name" value="RPR"/>
    <property type="match status" value="2"/>
</dbReference>
<keyword evidence="1" id="KW-0507">mRNA processing</keyword>
<dbReference type="InterPro" id="IPR006569">
    <property type="entry name" value="CID_dom"/>
</dbReference>
<evidence type="ECO:0000259" key="4">
    <source>
        <dbReference type="PROSITE" id="PS51391"/>
    </source>
</evidence>
<reference evidence="5 6" key="1">
    <citation type="journal article" date="2018" name="Science">
        <title>The opium poppy genome and morphinan production.</title>
        <authorList>
            <person name="Guo L."/>
            <person name="Winzer T."/>
            <person name="Yang X."/>
            <person name="Li Y."/>
            <person name="Ning Z."/>
            <person name="He Z."/>
            <person name="Teodor R."/>
            <person name="Lu Y."/>
            <person name="Bowser T.A."/>
            <person name="Graham I.A."/>
            <person name="Ye K."/>
        </authorList>
    </citation>
    <scope>NUCLEOTIDE SEQUENCE [LARGE SCALE GENOMIC DNA]</scope>
    <source>
        <strain evidence="6">cv. HN1</strain>
        <tissue evidence="5">Leaves</tissue>
    </source>
</reference>
<dbReference type="PROSITE" id="PS51391">
    <property type="entry name" value="CID"/>
    <property type="match status" value="2"/>
</dbReference>
<dbReference type="Gramene" id="RZC60255">
    <property type="protein sequence ID" value="RZC60255"/>
    <property type="gene ID" value="C5167_022020"/>
</dbReference>
<dbReference type="Proteomes" id="UP000316621">
    <property type="component" value="Chromosome 5"/>
</dbReference>
<dbReference type="SUPFAM" id="SSF48464">
    <property type="entry name" value="ENTH/VHS domain"/>
    <property type="match status" value="2"/>
</dbReference>
<accession>A0A4Y7JKQ3</accession>
<evidence type="ECO:0000313" key="6">
    <source>
        <dbReference type="Proteomes" id="UP000316621"/>
    </source>
</evidence>
<dbReference type="InterPro" id="IPR008942">
    <property type="entry name" value="ENTH_VHS"/>
</dbReference>
<dbReference type="GO" id="GO:0031124">
    <property type="term" value="P:mRNA 3'-end processing"/>
    <property type="evidence" value="ECO:0007669"/>
    <property type="project" value="TreeGrafter"/>
</dbReference>
<feature type="compositionally biased region" description="Polar residues" evidence="3">
    <location>
        <begin position="446"/>
        <end position="455"/>
    </location>
</feature>
<feature type="region of interest" description="Disordered" evidence="3">
    <location>
        <begin position="546"/>
        <end position="576"/>
    </location>
</feature>
<dbReference type="PANTHER" id="PTHR12460">
    <property type="entry name" value="CYCLIN-DEPENDENT KINASE INHIBITOR-RELATED PROTEIN"/>
    <property type="match status" value="1"/>
</dbReference>